<keyword evidence="2" id="KW-1133">Transmembrane helix</keyword>
<dbReference type="PANTHER" id="PTHR46512">
    <property type="entry name" value="PEPTIDYLPROLYL ISOMERASE"/>
    <property type="match status" value="1"/>
</dbReference>
<feature type="region of interest" description="Disordered" evidence="1">
    <location>
        <begin position="365"/>
        <end position="407"/>
    </location>
</feature>
<proteinExistence type="predicted"/>
<dbReference type="AlphaFoldDB" id="D8LNS0"/>
<name>D8LNS0_ECTSI</name>
<feature type="region of interest" description="Disordered" evidence="1">
    <location>
        <begin position="91"/>
        <end position="120"/>
    </location>
</feature>
<evidence type="ECO:0000313" key="4">
    <source>
        <dbReference type="Proteomes" id="UP000002630"/>
    </source>
</evidence>
<dbReference type="InterPro" id="IPR050754">
    <property type="entry name" value="FKBP4/5/8-like"/>
</dbReference>
<dbReference type="InParanoid" id="D8LNS0"/>
<keyword evidence="4" id="KW-1185">Reference proteome</keyword>
<evidence type="ECO:0000256" key="1">
    <source>
        <dbReference type="SAM" id="MobiDB-lite"/>
    </source>
</evidence>
<dbReference type="OrthoDB" id="433738at2759"/>
<accession>D8LNS0</accession>
<dbReference type="Proteomes" id="UP000002630">
    <property type="component" value="Unassembled WGS sequence"/>
</dbReference>
<reference evidence="3 4" key="1">
    <citation type="journal article" date="2010" name="Nature">
        <title>The Ectocarpus genome and the independent evolution of multicellularity in brown algae.</title>
        <authorList>
            <person name="Cock J.M."/>
            <person name="Sterck L."/>
            <person name="Rouze P."/>
            <person name="Scornet D."/>
            <person name="Allen A.E."/>
            <person name="Amoutzias G."/>
            <person name="Anthouard V."/>
            <person name="Artiguenave F."/>
            <person name="Aury J.M."/>
            <person name="Badger J.H."/>
            <person name="Beszteri B."/>
            <person name="Billiau K."/>
            <person name="Bonnet E."/>
            <person name="Bothwell J.H."/>
            <person name="Bowler C."/>
            <person name="Boyen C."/>
            <person name="Brownlee C."/>
            <person name="Carrano C.J."/>
            <person name="Charrier B."/>
            <person name="Cho G.Y."/>
            <person name="Coelho S.M."/>
            <person name="Collen J."/>
            <person name="Corre E."/>
            <person name="Da Silva C."/>
            <person name="Delage L."/>
            <person name="Delaroque N."/>
            <person name="Dittami S.M."/>
            <person name="Doulbeau S."/>
            <person name="Elias M."/>
            <person name="Farnham G."/>
            <person name="Gachon C.M."/>
            <person name="Gschloessl B."/>
            <person name="Heesch S."/>
            <person name="Jabbari K."/>
            <person name="Jubin C."/>
            <person name="Kawai H."/>
            <person name="Kimura K."/>
            <person name="Kloareg B."/>
            <person name="Kupper F.C."/>
            <person name="Lang D."/>
            <person name="Le Bail A."/>
            <person name="Leblanc C."/>
            <person name="Lerouge P."/>
            <person name="Lohr M."/>
            <person name="Lopez P.J."/>
            <person name="Martens C."/>
            <person name="Maumus F."/>
            <person name="Michel G."/>
            <person name="Miranda-Saavedra D."/>
            <person name="Morales J."/>
            <person name="Moreau H."/>
            <person name="Motomura T."/>
            <person name="Nagasato C."/>
            <person name="Napoli C.A."/>
            <person name="Nelson D.R."/>
            <person name="Nyvall-Collen P."/>
            <person name="Peters A.F."/>
            <person name="Pommier C."/>
            <person name="Potin P."/>
            <person name="Poulain J."/>
            <person name="Quesneville H."/>
            <person name="Read B."/>
            <person name="Rensing S.A."/>
            <person name="Ritter A."/>
            <person name="Rousvoal S."/>
            <person name="Samanta M."/>
            <person name="Samson G."/>
            <person name="Schroeder D.C."/>
            <person name="Segurens B."/>
            <person name="Strittmatter M."/>
            <person name="Tonon T."/>
            <person name="Tregear J.W."/>
            <person name="Valentin K."/>
            <person name="von Dassow P."/>
            <person name="Yamagishi T."/>
            <person name="Van de Peer Y."/>
            <person name="Wincker P."/>
        </authorList>
    </citation>
    <scope>NUCLEOTIDE SEQUENCE [LARGE SCALE GENOMIC DNA]</scope>
    <source>
        <strain evidence="4">Ec32 / CCAP1310/4</strain>
    </source>
</reference>
<keyword evidence="2" id="KW-0812">Transmembrane</keyword>
<feature type="region of interest" description="Disordered" evidence="1">
    <location>
        <begin position="421"/>
        <end position="468"/>
    </location>
</feature>
<feature type="compositionally biased region" description="Basic and acidic residues" evidence="1">
    <location>
        <begin position="100"/>
        <end position="114"/>
    </location>
</feature>
<dbReference type="Gene3D" id="1.25.40.10">
    <property type="entry name" value="Tetratricopeptide repeat domain"/>
    <property type="match status" value="1"/>
</dbReference>
<dbReference type="PANTHER" id="PTHR46512:SF9">
    <property type="entry name" value="PEPTIDYLPROLYL ISOMERASE"/>
    <property type="match status" value="1"/>
</dbReference>
<keyword evidence="2" id="KW-0472">Membrane</keyword>
<feature type="compositionally biased region" description="Acidic residues" evidence="1">
    <location>
        <begin position="438"/>
        <end position="461"/>
    </location>
</feature>
<dbReference type="STRING" id="2880.D8LNS0"/>
<feature type="transmembrane region" description="Helical" evidence="2">
    <location>
        <begin position="470"/>
        <end position="490"/>
    </location>
</feature>
<sequence>MSDNVSSSSSAAGAPELGPQSKIAIVPDASAGSNPNGNGHSVVEKAHSSPANGVEISPPAPAPPAEVAVVAANKTDSSKLAFNPISPGLSSVKLPLGPSPKEEAKTASPEKKEEEEPPVEAKVGDLVELFMGRGQVRGIRQEDGMLEVWAVGWEMAGEQRARFFVPRETVKVVPTVYYKMNALERLQMAAWLKEEGAKLFKAGDFEKAATKYMKSIGVLKTGEFTTNAQNARAVQLMIPCHNNAATCYIKRKNYGDARLLTENVDTLCSALERNRDGKVMKELKERGVGETTILGQWWCKGLFLGGKACLYQSENEEAVNYLKKGSRLAKPAALAKLRAEINNELEKATKRLASQTKKAQKMWSKAFSKNSTDVAPEQEGVPAAAEKRALPSMPTRAMDGRNGGPEKSVVERLEALAKMGVVPAIPEPSKTTPKQDEEQGEEGESEEEEYDSEYEYDDDEGSGSLASSGLLWGSLAVGAVALSVATLVALGKRR</sequence>
<feature type="region of interest" description="Disordered" evidence="1">
    <location>
        <begin position="1"/>
        <end position="69"/>
    </location>
</feature>
<feature type="compositionally biased region" description="Low complexity" evidence="1">
    <location>
        <begin position="1"/>
        <end position="12"/>
    </location>
</feature>
<dbReference type="SUPFAM" id="SSF48452">
    <property type="entry name" value="TPR-like"/>
    <property type="match status" value="1"/>
</dbReference>
<evidence type="ECO:0000313" key="3">
    <source>
        <dbReference type="EMBL" id="CBN78280.1"/>
    </source>
</evidence>
<evidence type="ECO:0000256" key="2">
    <source>
        <dbReference type="SAM" id="Phobius"/>
    </source>
</evidence>
<gene>
    <name evidence="3" type="ORF">Esi_0005_0155</name>
</gene>
<dbReference type="InterPro" id="IPR011990">
    <property type="entry name" value="TPR-like_helical_dom_sf"/>
</dbReference>
<dbReference type="EMBL" id="FN649760">
    <property type="protein sequence ID" value="CBN78280.1"/>
    <property type="molecule type" value="Genomic_DNA"/>
</dbReference>
<evidence type="ECO:0008006" key="5">
    <source>
        <dbReference type="Google" id="ProtNLM"/>
    </source>
</evidence>
<organism evidence="3 4">
    <name type="scientific">Ectocarpus siliculosus</name>
    <name type="common">Brown alga</name>
    <name type="synonym">Conferva siliculosa</name>
    <dbReference type="NCBI Taxonomy" id="2880"/>
    <lineage>
        <taxon>Eukaryota</taxon>
        <taxon>Sar</taxon>
        <taxon>Stramenopiles</taxon>
        <taxon>Ochrophyta</taxon>
        <taxon>PX clade</taxon>
        <taxon>Phaeophyceae</taxon>
        <taxon>Ectocarpales</taxon>
        <taxon>Ectocarpaceae</taxon>
        <taxon>Ectocarpus</taxon>
    </lineage>
</organism>
<protein>
    <recommendedName>
        <fullName evidence="5">Peptidylprolyl isomerase</fullName>
    </recommendedName>
</protein>
<dbReference type="eggNOG" id="ENOG502SA27">
    <property type="taxonomic scope" value="Eukaryota"/>
</dbReference>